<evidence type="ECO:0000256" key="1">
    <source>
        <dbReference type="SAM" id="MobiDB-lite"/>
    </source>
</evidence>
<name>A0ABU8U484_9ACTN</name>
<comment type="caution">
    <text evidence="2">The sequence shown here is derived from an EMBL/GenBank/DDBJ whole genome shotgun (WGS) entry which is preliminary data.</text>
</comment>
<feature type="region of interest" description="Disordered" evidence="1">
    <location>
        <begin position="201"/>
        <end position="251"/>
    </location>
</feature>
<accession>A0ABU8U484</accession>
<reference evidence="2 3" key="1">
    <citation type="submission" date="2024-03" db="EMBL/GenBank/DDBJ databases">
        <title>Novel Streptomyces species of biotechnological and ecological value are a feature of Machair soil.</title>
        <authorList>
            <person name="Prole J.R."/>
            <person name="Goodfellow M."/>
            <person name="Allenby N."/>
            <person name="Ward A.C."/>
        </authorList>
    </citation>
    <scope>NUCLEOTIDE SEQUENCE [LARGE SCALE GENOMIC DNA]</scope>
    <source>
        <strain evidence="2 3">MS1.HAVA.3</strain>
    </source>
</reference>
<dbReference type="EMBL" id="JBBKAM010000002">
    <property type="protein sequence ID" value="MEJ8642694.1"/>
    <property type="molecule type" value="Genomic_DNA"/>
</dbReference>
<feature type="compositionally biased region" description="Basic residues" evidence="1">
    <location>
        <begin position="214"/>
        <end position="229"/>
    </location>
</feature>
<sequence>MSIPGAGALFLAAPEDKLPSWLRESRTAMKETGKALLAWDQWGSNPGRAAGAVTFNVVTTVFTGGAGGAVSGAGKAGAVAKALSFAGKAGRVVDPMTYIFKGAGAGFTKIGDVMAGLKGMGNIEIPKVGDGAFALPEGALKLPDGTIQLPKGTAVPDGAIKLPDGNIKLPEGTATLPPGTVKLPFDDSAAKYVDGDGTCTRRTAVSSSAVTTPRPRRPRTRTPRSRTRTPPRTPPRPRPSPRSRSRSPTAS</sequence>
<dbReference type="Proteomes" id="UP001382904">
    <property type="component" value="Unassembled WGS sequence"/>
</dbReference>
<gene>
    <name evidence="2" type="ORF">WKI68_17400</name>
</gene>
<evidence type="ECO:0000313" key="3">
    <source>
        <dbReference type="Proteomes" id="UP001382904"/>
    </source>
</evidence>
<protein>
    <submittedName>
        <fullName evidence="2">Uncharacterized protein</fullName>
    </submittedName>
</protein>
<feature type="compositionally biased region" description="Polar residues" evidence="1">
    <location>
        <begin position="201"/>
        <end position="210"/>
    </location>
</feature>
<organism evidence="2 3">
    <name type="scientific">Streptomyces caledonius</name>
    <dbReference type="NCBI Taxonomy" id="3134107"/>
    <lineage>
        <taxon>Bacteria</taxon>
        <taxon>Bacillati</taxon>
        <taxon>Actinomycetota</taxon>
        <taxon>Actinomycetes</taxon>
        <taxon>Kitasatosporales</taxon>
        <taxon>Streptomycetaceae</taxon>
        <taxon>Streptomyces</taxon>
    </lineage>
</organism>
<proteinExistence type="predicted"/>
<keyword evidence="3" id="KW-1185">Reference proteome</keyword>
<evidence type="ECO:0000313" key="2">
    <source>
        <dbReference type="EMBL" id="MEJ8642694.1"/>
    </source>
</evidence>